<keyword evidence="3" id="KW-1185">Reference proteome</keyword>
<comment type="caution">
    <text evidence="2">The sequence shown here is derived from an EMBL/GenBank/DDBJ whole genome shotgun (WGS) entry which is preliminary data.</text>
</comment>
<proteinExistence type="predicted"/>
<feature type="compositionally biased region" description="Basic and acidic residues" evidence="1">
    <location>
        <begin position="16"/>
        <end position="26"/>
    </location>
</feature>
<dbReference type="Proteomes" id="UP001168877">
    <property type="component" value="Unassembled WGS sequence"/>
</dbReference>
<dbReference type="Pfam" id="PF03140">
    <property type="entry name" value="DUF247"/>
    <property type="match status" value="2"/>
</dbReference>
<dbReference type="PANTHER" id="PTHR31170">
    <property type="entry name" value="BNAC04G53230D PROTEIN"/>
    <property type="match status" value="1"/>
</dbReference>
<feature type="region of interest" description="Disordered" evidence="1">
    <location>
        <begin position="1"/>
        <end position="26"/>
    </location>
</feature>
<accession>A0AA39S0V6</accession>
<gene>
    <name evidence="2" type="ORF">LWI29_006703</name>
</gene>
<dbReference type="EMBL" id="JAUESC010000384">
    <property type="protein sequence ID" value="KAK0580830.1"/>
    <property type="molecule type" value="Genomic_DNA"/>
</dbReference>
<feature type="region of interest" description="Disordered" evidence="1">
    <location>
        <begin position="294"/>
        <end position="375"/>
    </location>
</feature>
<evidence type="ECO:0000313" key="2">
    <source>
        <dbReference type="EMBL" id="KAK0580830.1"/>
    </source>
</evidence>
<reference evidence="2" key="1">
    <citation type="journal article" date="2022" name="Plant J.">
        <title>Strategies of tolerance reflected in two North American maple genomes.</title>
        <authorList>
            <person name="McEvoy S.L."/>
            <person name="Sezen U.U."/>
            <person name="Trouern-Trend A."/>
            <person name="McMahon S.M."/>
            <person name="Schaberg P.G."/>
            <person name="Yang J."/>
            <person name="Wegrzyn J.L."/>
            <person name="Swenson N.G."/>
        </authorList>
    </citation>
    <scope>NUCLEOTIDE SEQUENCE</scope>
    <source>
        <strain evidence="2">NS2018</strain>
    </source>
</reference>
<dbReference type="PANTHER" id="PTHR31170:SF9">
    <property type="entry name" value="PROTEIN, PUTATIVE (DUF247)-RELATED"/>
    <property type="match status" value="1"/>
</dbReference>
<dbReference type="AlphaFoldDB" id="A0AA39S0V6"/>
<evidence type="ECO:0000256" key="1">
    <source>
        <dbReference type="SAM" id="MobiDB-lite"/>
    </source>
</evidence>
<evidence type="ECO:0000313" key="3">
    <source>
        <dbReference type="Proteomes" id="UP001168877"/>
    </source>
</evidence>
<protein>
    <submittedName>
        <fullName evidence="2">Uncharacterized protein</fullName>
    </submittedName>
</protein>
<reference evidence="2" key="2">
    <citation type="submission" date="2023-06" db="EMBL/GenBank/DDBJ databases">
        <authorList>
            <person name="Swenson N.G."/>
            <person name="Wegrzyn J.L."/>
            <person name="Mcevoy S.L."/>
        </authorList>
    </citation>
    <scope>NUCLEOTIDE SEQUENCE</scope>
    <source>
        <strain evidence="2">NS2018</strain>
        <tissue evidence="2">Leaf</tissue>
    </source>
</reference>
<name>A0AA39S0V6_ACESA</name>
<dbReference type="InterPro" id="IPR004158">
    <property type="entry name" value="DUF247_pln"/>
</dbReference>
<organism evidence="2 3">
    <name type="scientific">Acer saccharum</name>
    <name type="common">Sugar maple</name>
    <dbReference type="NCBI Taxonomy" id="4024"/>
    <lineage>
        <taxon>Eukaryota</taxon>
        <taxon>Viridiplantae</taxon>
        <taxon>Streptophyta</taxon>
        <taxon>Embryophyta</taxon>
        <taxon>Tracheophyta</taxon>
        <taxon>Spermatophyta</taxon>
        <taxon>Magnoliopsida</taxon>
        <taxon>eudicotyledons</taxon>
        <taxon>Gunneridae</taxon>
        <taxon>Pentapetalae</taxon>
        <taxon>rosids</taxon>
        <taxon>malvids</taxon>
        <taxon>Sapindales</taxon>
        <taxon>Sapindaceae</taxon>
        <taxon>Hippocastanoideae</taxon>
        <taxon>Acereae</taxon>
        <taxon>Acer</taxon>
    </lineage>
</organism>
<sequence>MEMEKNEQSGIPDCSSGKHEKHQPNDTKIDITQLEAILGASLKLKNIHEPVKECCIYKVPRDLRRINNAAYTPQVISIGPFHHGRPVLSEMENQKLIYMSEFLNREGAKTLKGFKRYIETREQIIRNHYQEYSSLASPKFVNMICDAVFIIELFLKNAKPVKETKFYISLDTAYVRTAITRDLQLLENQFPYFLLEELFEEGAFDNYTKIEYPYRGGPFLSLSHLFFFGKDLEPDNEIRLHKIQHFTDLRRYFMLMNFLPRVQNQRENIRDLPTATKLHGSGVKFIRIEGGSSGVKSKEGIEGGSSGVKSKEGIEGGSSGVKSKNKGIEDGSSGVKSKEGIEGGSSGVKCKEGIEGESSGVKSKEGGSSGDKFNEGIEGGSSLKISCELVPRFKLGQLSIPYFKTCELRIPCFIIDDWSECQYRNLMALELCHYPKETHICNFILLMNFLIDTEKDVDLLVDQKIIFSCLGDNNTVATLFNKLGIQVGMSSRLSMKDPMLSLWDPLLWRSWLWSSRLRRSWLWSSSLWWSSCWNPCLCLLGGFTNFNPLG</sequence>